<dbReference type="EMBL" id="KI536312">
    <property type="protein sequence ID" value="ESR59380.1"/>
    <property type="molecule type" value="Genomic_DNA"/>
</dbReference>
<dbReference type="Gramene" id="ESR59380">
    <property type="protein sequence ID" value="ESR59380"/>
    <property type="gene ID" value="CICLE_v10018398mg"/>
</dbReference>
<dbReference type="InParanoid" id="V4W0M8"/>
<sequence length="81" mass="9161">MASCGRASGCDEPYQPSEFYCQIQHRSLRLQSFPLVIDFVFCCSVLLHHIKQNLQAIPVTVHVPLNFAVRCFFFVCGVPLS</sequence>
<dbReference type="AlphaFoldDB" id="V4W0M8"/>
<name>V4W0M8_CITCL</name>
<evidence type="ECO:0000313" key="2">
    <source>
        <dbReference type="Proteomes" id="UP000030687"/>
    </source>
</evidence>
<dbReference type="KEGG" id="cic:CICLE_v10018398mg"/>
<organism evidence="1 2">
    <name type="scientific">Citrus clementina</name>
    <name type="common">Clementine</name>
    <name type="synonym">Citrus deliciosa x Citrus sinensis</name>
    <dbReference type="NCBI Taxonomy" id="85681"/>
    <lineage>
        <taxon>Eukaryota</taxon>
        <taxon>Viridiplantae</taxon>
        <taxon>Streptophyta</taxon>
        <taxon>Embryophyta</taxon>
        <taxon>Tracheophyta</taxon>
        <taxon>Spermatophyta</taxon>
        <taxon>Magnoliopsida</taxon>
        <taxon>eudicotyledons</taxon>
        <taxon>Gunneridae</taxon>
        <taxon>Pentapetalae</taxon>
        <taxon>rosids</taxon>
        <taxon>malvids</taxon>
        <taxon>Sapindales</taxon>
        <taxon>Rutaceae</taxon>
        <taxon>Aurantioideae</taxon>
        <taxon>Citrus</taxon>
    </lineage>
</organism>
<evidence type="ECO:0000313" key="1">
    <source>
        <dbReference type="EMBL" id="ESR59379.1"/>
    </source>
</evidence>
<protein>
    <submittedName>
        <fullName evidence="1">Uncharacterized protein</fullName>
    </submittedName>
</protein>
<gene>
    <name evidence="1" type="ORF">CICLE_v10018398mg</name>
</gene>
<keyword evidence="2" id="KW-1185">Reference proteome</keyword>
<dbReference type="Gramene" id="ESR59379">
    <property type="protein sequence ID" value="ESR59379"/>
    <property type="gene ID" value="CICLE_v10018398mg"/>
</dbReference>
<proteinExistence type="predicted"/>
<dbReference type="Proteomes" id="UP000030687">
    <property type="component" value="Unassembled WGS sequence"/>
</dbReference>
<dbReference type="EMBL" id="KI536312">
    <property type="protein sequence ID" value="ESR59379.1"/>
    <property type="molecule type" value="Genomic_DNA"/>
</dbReference>
<accession>V4W0M8</accession>
<reference evidence="1 2" key="1">
    <citation type="submission" date="2013-10" db="EMBL/GenBank/DDBJ databases">
        <authorList>
            <consortium name="International Citrus Genome Consortium"/>
            <person name="Jenkins J."/>
            <person name="Schmutz J."/>
            <person name="Prochnik S."/>
            <person name="Rokhsar D."/>
            <person name="Gmitter F."/>
            <person name="Ollitrault P."/>
            <person name="Machado M."/>
            <person name="Talon M."/>
            <person name="Wincker P."/>
            <person name="Jaillon O."/>
            <person name="Morgante M."/>
        </authorList>
    </citation>
    <scope>NUCLEOTIDE SEQUENCE</scope>
    <source>
        <strain evidence="2">cv. Clemenules</strain>
    </source>
</reference>